<evidence type="ECO:0000313" key="2">
    <source>
        <dbReference type="EMBL" id="KAG0575144.1"/>
    </source>
</evidence>
<dbReference type="AlphaFoldDB" id="A0A8T0HVS9"/>
<name>A0A8T0HVS9_CERPU</name>
<evidence type="ECO:0000256" key="1">
    <source>
        <dbReference type="SAM" id="MobiDB-lite"/>
    </source>
</evidence>
<protein>
    <submittedName>
        <fullName evidence="2">Uncharacterized protein</fullName>
    </submittedName>
</protein>
<accession>A0A8T0HVS9</accession>
<proteinExistence type="predicted"/>
<dbReference type="EMBL" id="CM026426">
    <property type="protein sequence ID" value="KAG0575144.1"/>
    <property type="molecule type" value="Genomic_DNA"/>
</dbReference>
<evidence type="ECO:0000313" key="3">
    <source>
        <dbReference type="Proteomes" id="UP000822688"/>
    </source>
</evidence>
<keyword evidence="3" id="KW-1185">Reference proteome</keyword>
<feature type="region of interest" description="Disordered" evidence="1">
    <location>
        <begin position="78"/>
        <end position="98"/>
    </location>
</feature>
<gene>
    <name evidence="2" type="ORF">KC19_VG321500</name>
</gene>
<organism evidence="2 3">
    <name type="scientific">Ceratodon purpureus</name>
    <name type="common">Fire moss</name>
    <name type="synonym">Dicranum purpureum</name>
    <dbReference type="NCBI Taxonomy" id="3225"/>
    <lineage>
        <taxon>Eukaryota</taxon>
        <taxon>Viridiplantae</taxon>
        <taxon>Streptophyta</taxon>
        <taxon>Embryophyta</taxon>
        <taxon>Bryophyta</taxon>
        <taxon>Bryophytina</taxon>
        <taxon>Bryopsida</taxon>
        <taxon>Dicranidae</taxon>
        <taxon>Pseudoditrichales</taxon>
        <taxon>Ditrichaceae</taxon>
        <taxon>Ceratodon</taxon>
    </lineage>
</organism>
<reference evidence="2" key="1">
    <citation type="submission" date="2020-06" db="EMBL/GenBank/DDBJ databases">
        <title>WGS assembly of Ceratodon purpureus strain R40.</title>
        <authorList>
            <person name="Carey S.B."/>
            <person name="Jenkins J."/>
            <person name="Shu S."/>
            <person name="Lovell J.T."/>
            <person name="Sreedasyam A."/>
            <person name="Maumus F."/>
            <person name="Tiley G.P."/>
            <person name="Fernandez-Pozo N."/>
            <person name="Barry K."/>
            <person name="Chen C."/>
            <person name="Wang M."/>
            <person name="Lipzen A."/>
            <person name="Daum C."/>
            <person name="Saski C.A."/>
            <person name="Payton A.C."/>
            <person name="Mcbreen J.C."/>
            <person name="Conrad R.E."/>
            <person name="Kollar L.M."/>
            <person name="Olsson S."/>
            <person name="Huttunen S."/>
            <person name="Landis J.B."/>
            <person name="Wickett N.J."/>
            <person name="Johnson M.G."/>
            <person name="Rensing S.A."/>
            <person name="Grimwood J."/>
            <person name="Schmutz J."/>
            <person name="Mcdaniel S.F."/>
        </authorList>
    </citation>
    <scope>NUCLEOTIDE SEQUENCE</scope>
    <source>
        <strain evidence="2">R40</strain>
    </source>
</reference>
<sequence>MAKELRLSQELPLSSDMERRTATRLSVMERSQAETNKKLESLHNLMQTVLTTVSLVKLGEDVTGDRISTLSVRETVGNKDEGRAGTEALHRGEGSSKHCWDKLTKHSDDDVKEFEVHVF</sequence>
<dbReference type="Proteomes" id="UP000822688">
    <property type="component" value="Chromosome V"/>
</dbReference>
<comment type="caution">
    <text evidence="2">The sequence shown here is derived from an EMBL/GenBank/DDBJ whole genome shotgun (WGS) entry which is preliminary data.</text>
</comment>